<evidence type="ECO:0000256" key="5">
    <source>
        <dbReference type="ARBA" id="ARBA00022475"/>
    </source>
</evidence>
<evidence type="ECO:0000256" key="3">
    <source>
        <dbReference type="ARBA" id="ARBA00021622"/>
    </source>
</evidence>
<comment type="function">
    <text evidence="12 13">Required for formation of the rod structure in the basal body of the flagellar apparatus. Together with FliI and FliH, may constitute the export apparatus of flagellin.</text>
</comment>
<keyword evidence="15" id="KW-0969">Cilium</keyword>
<feature type="transmembrane region" description="Helical" evidence="13">
    <location>
        <begin position="84"/>
        <end position="116"/>
    </location>
</feature>
<feature type="transmembrane region" description="Helical" evidence="13">
    <location>
        <begin position="145"/>
        <end position="165"/>
    </location>
</feature>
<dbReference type="GO" id="GO:0044780">
    <property type="term" value="P:bacterial-type flagellum assembly"/>
    <property type="evidence" value="ECO:0007669"/>
    <property type="project" value="InterPro"/>
</dbReference>
<evidence type="ECO:0000313" key="15">
    <source>
        <dbReference type="EMBL" id="QDU55301.1"/>
    </source>
</evidence>
<gene>
    <name evidence="13 15" type="primary">flhB</name>
    <name evidence="15" type="ORF">Pan181_14900</name>
</gene>
<keyword evidence="5 13" id="KW-1003">Cell membrane</keyword>
<dbReference type="OrthoDB" id="9807950at2"/>
<evidence type="ECO:0000256" key="9">
    <source>
        <dbReference type="ARBA" id="ARBA00022989"/>
    </source>
</evidence>
<evidence type="ECO:0000256" key="11">
    <source>
        <dbReference type="ARBA" id="ARBA00023225"/>
    </source>
</evidence>
<organism evidence="15 16">
    <name type="scientific">Aeoliella mucimassa</name>
    <dbReference type="NCBI Taxonomy" id="2527972"/>
    <lineage>
        <taxon>Bacteria</taxon>
        <taxon>Pseudomonadati</taxon>
        <taxon>Planctomycetota</taxon>
        <taxon>Planctomycetia</taxon>
        <taxon>Pirellulales</taxon>
        <taxon>Lacipirellulaceae</taxon>
        <taxon>Aeoliella</taxon>
    </lineage>
</organism>
<keyword evidence="7 13" id="KW-1005">Bacterial flagellum biogenesis</keyword>
<keyword evidence="15" id="KW-0282">Flagellum</keyword>
<keyword evidence="15" id="KW-0966">Cell projection</keyword>
<feature type="region of interest" description="Disordered" evidence="14">
    <location>
        <begin position="1"/>
        <end position="24"/>
    </location>
</feature>
<evidence type="ECO:0000256" key="4">
    <source>
        <dbReference type="ARBA" id="ARBA00022448"/>
    </source>
</evidence>
<accession>A0A518AKQ9</accession>
<evidence type="ECO:0000256" key="2">
    <source>
        <dbReference type="ARBA" id="ARBA00010690"/>
    </source>
</evidence>
<dbReference type="PANTHER" id="PTHR30531">
    <property type="entry name" value="FLAGELLAR BIOSYNTHETIC PROTEIN FLHB"/>
    <property type="match status" value="1"/>
</dbReference>
<evidence type="ECO:0000313" key="16">
    <source>
        <dbReference type="Proteomes" id="UP000315750"/>
    </source>
</evidence>
<dbReference type="PANTHER" id="PTHR30531:SF12">
    <property type="entry name" value="FLAGELLAR BIOSYNTHETIC PROTEIN FLHB"/>
    <property type="match status" value="1"/>
</dbReference>
<evidence type="ECO:0000256" key="12">
    <source>
        <dbReference type="ARBA" id="ARBA00025078"/>
    </source>
</evidence>
<comment type="similarity">
    <text evidence="2 13">Belongs to the type III secretion exporter family.</text>
</comment>
<evidence type="ECO:0000256" key="6">
    <source>
        <dbReference type="ARBA" id="ARBA00022692"/>
    </source>
</evidence>
<evidence type="ECO:0000256" key="10">
    <source>
        <dbReference type="ARBA" id="ARBA00023136"/>
    </source>
</evidence>
<dbReference type="GO" id="GO:0009306">
    <property type="term" value="P:protein secretion"/>
    <property type="evidence" value="ECO:0007669"/>
    <property type="project" value="InterPro"/>
</dbReference>
<feature type="transmembrane region" description="Helical" evidence="13">
    <location>
        <begin position="26"/>
        <end position="45"/>
    </location>
</feature>
<dbReference type="InterPro" id="IPR006135">
    <property type="entry name" value="T3SS_substrate_exporter"/>
</dbReference>
<keyword evidence="16" id="KW-1185">Reference proteome</keyword>
<evidence type="ECO:0000256" key="7">
    <source>
        <dbReference type="ARBA" id="ARBA00022795"/>
    </source>
</evidence>
<name>A0A518AKQ9_9BACT</name>
<proteinExistence type="inferred from homology"/>
<dbReference type="AlphaFoldDB" id="A0A518AKQ9"/>
<dbReference type="Pfam" id="PF01312">
    <property type="entry name" value="Bac_export_2"/>
    <property type="match status" value="1"/>
</dbReference>
<evidence type="ECO:0000256" key="14">
    <source>
        <dbReference type="SAM" id="MobiDB-lite"/>
    </source>
</evidence>
<protein>
    <recommendedName>
        <fullName evidence="3 13">Flagellar biosynthetic protein FlhB</fullName>
    </recommendedName>
</protein>
<reference evidence="15 16" key="1">
    <citation type="submission" date="2019-02" db="EMBL/GenBank/DDBJ databases">
        <title>Deep-cultivation of Planctomycetes and their phenomic and genomic characterization uncovers novel biology.</title>
        <authorList>
            <person name="Wiegand S."/>
            <person name="Jogler M."/>
            <person name="Boedeker C."/>
            <person name="Pinto D."/>
            <person name="Vollmers J."/>
            <person name="Rivas-Marin E."/>
            <person name="Kohn T."/>
            <person name="Peeters S.H."/>
            <person name="Heuer A."/>
            <person name="Rast P."/>
            <person name="Oberbeckmann S."/>
            <person name="Bunk B."/>
            <person name="Jeske O."/>
            <person name="Meyerdierks A."/>
            <person name="Storesund J.E."/>
            <person name="Kallscheuer N."/>
            <person name="Luecker S."/>
            <person name="Lage O.M."/>
            <person name="Pohl T."/>
            <person name="Merkel B.J."/>
            <person name="Hornburger P."/>
            <person name="Mueller R.-W."/>
            <person name="Bruemmer F."/>
            <person name="Labrenz M."/>
            <person name="Spormann A.M."/>
            <person name="Op den Camp H."/>
            <person name="Overmann J."/>
            <person name="Amann R."/>
            <person name="Jetten M.S.M."/>
            <person name="Mascher T."/>
            <person name="Medema M.H."/>
            <person name="Devos D.P."/>
            <person name="Kaster A.-K."/>
            <person name="Ovreas L."/>
            <person name="Rohde M."/>
            <person name="Galperin M.Y."/>
            <person name="Jogler C."/>
        </authorList>
    </citation>
    <scope>NUCLEOTIDE SEQUENCE [LARGE SCALE GENOMIC DNA]</scope>
    <source>
        <strain evidence="15 16">Pan181</strain>
    </source>
</reference>
<dbReference type="KEGG" id="amuc:Pan181_14900"/>
<dbReference type="Gene3D" id="3.40.1690.10">
    <property type="entry name" value="secretion proteins EscU"/>
    <property type="match status" value="1"/>
</dbReference>
<keyword evidence="9 13" id="KW-1133">Transmembrane helix</keyword>
<keyword evidence="11 13" id="KW-1006">Bacterial flagellum protein export</keyword>
<keyword evidence="8 13" id="KW-0653">Protein transport</keyword>
<dbReference type="SUPFAM" id="SSF160544">
    <property type="entry name" value="EscU C-terminal domain-like"/>
    <property type="match status" value="1"/>
</dbReference>
<evidence type="ECO:0000256" key="8">
    <source>
        <dbReference type="ARBA" id="ARBA00022927"/>
    </source>
</evidence>
<evidence type="ECO:0000256" key="13">
    <source>
        <dbReference type="RuleBase" id="RU364091"/>
    </source>
</evidence>
<evidence type="ECO:0000256" key="1">
    <source>
        <dbReference type="ARBA" id="ARBA00004651"/>
    </source>
</evidence>
<sequence>MAEDSGEKSFDATPHRRQQAREKGQVAYSQDLGSAVLLLIAAGLLRLMGSTVVESATDLLIRNLGEVDSLTGDRELLLTQLQRAIGGIGLAVLPILFLLMLAAAGSTVLQIGFLFVPDRLAPDFSRLNPLSGVQRIVSMQGVARLGFGLLKVAIVASVAGAAIYARWDQILLSSSLEIGQIAMMLIDVTIATLLWVGGALLTLALFDFAFQKWKHEQDLKMTHQEIKEEMKNMQGDPQIIARRRQVQRQMVMNRMSGAVPQADVVVTNPTELAVAIKYEHGVMAAPVVVAKGAGVLAQRIRRLALENNIPIVERKPLAQLLYKEVDVNHPIPDGSYAAVAEVLAYVYQLKGKKIPGMKRAA</sequence>
<keyword evidence="6 13" id="KW-0812">Transmembrane</keyword>
<comment type="subcellular location">
    <subcellularLocation>
        <location evidence="1">Cell membrane</location>
        <topology evidence="1">Multi-pass membrane protein</topology>
    </subcellularLocation>
</comment>
<keyword evidence="4 13" id="KW-0813">Transport</keyword>
<dbReference type="InterPro" id="IPR029025">
    <property type="entry name" value="T3SS_substrate_exporter_C"/>
</dbReference>
<dbReference type="EMBL" id="CP036278">
    <property type="protein sequence ID" value="QDU55301.1"/>
    <property type="molecule type" value="Genomic_DNA"/>
</dbReference>
<feature type="transmembrane region" description="Helical" evidence="13">
    <location>
        <begin position="185"/>
        <end position="210"/>
    </location>
</feature>
<dbReference type="NCBIfam" id="TIGR00328">
    <property type="entry name" value="flhB"/>
    <property type="match status" value="1"/>
</dbReference>
<dbReference type="InterPro" id="IPR006136">
    <property type="entry name" value="FlhB"/>
</dbReference>
<dbReference type="PRINTS" id="PR00950">
    <property type="entry name" value="TYPE3IMSPROT"/>
</dbReference>
<dbReference type="GO" id="GO:0005886">
    <property type="term" value="C:plasma membrane"/>
    <property type="evidence" value="ECO:0007669"/>
    <property type="project" value="UniProtKB-SubCell"/>
</dbReference>
<keyword evidence="10 13" id="KW-0472">Membrane</keyword>
<dbReference type="RefSeq" id="WP_145246171.1">
    <property type="nucleotide sequence ID" value="NZ_CP036278.1"/>
</dbReference>
<dbReference type="Proteomes" id="UP000315750">
    <property type="component" value="Chromosome"/>
</dbReference>